<dbReference type="InterPro" id="IPR043128">
    <property type="entry name" value="Rev_trsase/Diguanyl_cyclase"/>
</dbReference>
<reference evidence="7 8" key="1">
    <citation type="submission" date="2022-01" db="EMBL/GenBank/DDBJ databases">
        <title>Whole genome-based taxonomy of the Shewanellaceae.</title>
        <authorList>
            <person name="Martin-Rodriguez A.J."/>
        </authorList>
    </citation>
    <scope>NUCLEOTIDE SEQUENCE [LARGE SCALE GENOMIC DNA]</scope>
    <source>
        <strain evidence="7 8">DSM 24955</strain>
    </source>
</reference>
<evidence type="ECO:0000256" key="5">
    <source>
        <dbReference type="SAM" id="SignalP"/>
    </source>
</evidence>
<dbReference type="PROSITE" id="PS50887">
    <property type="entry name" value="GGDEF"/>
    <property type="match status" value="1"/>
</dbReference>
<feature type="chain" id="PRO_5046507291" description="diguanylate cyclase" evidence="5">
    <location>
        <begin position="25"/>
        <end position="635"/>
    </location>
</feature>
<accession>A0ABT0KTY2</accession>
<feature type="domain" description="GGDEF" evidence="6">
    <location>
        <begin position="501"/>
        <end position="634"/>
    </location>
</feature>
<name>A0ABT0KTY2_9GAMM</name>
<keyword evidence="3" id="KW-0802">TPR repeat</keyword>
<dbReference type="SUPFAM" id="SSF48452">
    <property type="entry name" value="TPR-like"/>
    <property type="match status" value="1"/>
</dbReference>
<keyword evidence="7" id="KW-0808">Transferase</keyword>
<dbReference type="Pfam" id="PF00990">
    <property type="entry name" value="GGDEF"/>
    <property type="match status" value="1"/>
</dbReference>
<dbReference type="SUPFAM" id="SSF55073">
    <property type="entry name" value="Nucleotide cyclase"/>
    <property type="match status" value="1"/>
</dbReference>
<evidence type="ECO:0000259" key="6">
    <source>
        <dbReference type="PROSITE" id="PS50887"/>
    </source>
</evidence>
<dbReference type="InterPro" id="IPR000160">
    <property type="entry name" value="GGDEF_dom"/>
</dbReference>
<dbReference type="EC" id="2.7.7.65" evidence="1"/>
<dbReference type="RefSeq" id="WP_248956727.1">
    <property type="nucleotide sequence ID" value="NZ_JAKIKU010000013.1"/>
</dbReference>
<evidence type="ECO:0000313" key="7">
    <source>
        <dbReference type="EMBL" id="MCL1047312.1"/>
    </source>
</evidence>
<dbReference type="InterPro" id="IPR050469">
    <property type="entry name" value="Diguanylate_Cyclase"/>
</dbReference>
<keyword evidence="4" id="KW-1133">Transmembrane helix</keyword>
<dbReference type="NCBIfam" id="TIGR00254">
    <property type="entry name" value="GGDEF"/>
    <property type="match status" value="1"/>
</dbReference>
<feature type="signal peptide" evidence="5">
    <location>
        <begin position="1"/>
        <end position="24"/>
    </location>
</feature>
<feature type="transmembrane region" description="Helical" evidence="4">
    <location>
        <begin position="443"/>
        <end position="462"/>
    </location>
</feature>
<feature type="repeat" description="TPR" evidence="3">
    <location>
        <begin position="75"/>
        <end position="108"/>
    </location>
</feature>
<organism evidence="7 8">
    <name type="scientific">Shewanella electrodiphila</name>
    <dbReference type="NCBI Taxonomy" id="934143"/>
    <lineage>
        <taxon>Bacteria</taxon>
        <taxon>Pseudomonadati</taxon>
        <taxon>Pseudomonadota</taxon>
        <taxon>Gammaproteobacteria</taxon>
        <taxon>Alteromonadales</taxon>
        <taxon>Shewanellaceae</taxon>
        <taxon>Shewanella</taxon>
    </lineage>
</organism>
<dbReference type="SMART" id="SM00028">
    <property type="entry name" value="TPR"/>
    <property type="match status" value="3"/>
</dbReference>
<comment type="caution">
    <text evidence="7">The sequence shown here is derived from an EMBL/GenBank/DDBJ whole genome shotgun (WGS) entry which is preliminary data.</text>
</comment>
<keyword evidence="8" id="KW-1185">Reference proteome</keyword>
<dbReference type="Gene3D" id="1.25.40.10">
    <property type="entry name" value="Tetratricopeptide repeat domain"/>
    <property type="match status" value="1"/>
</dbReference>
<keyword evidence="7" id="KW-0548">Nucleotidyltransferase</keyword>
<evidence type="ECO:0000256" key="2">
    <source>
        <dbReference type="ARBA" id="ARBA00034247"/>
    </source>
</evidence>
<evidence type="ECO:0000256" key="1">
    <source>
        <dbReference type="ARBA" id="ARBA00012528"/>
    </source>
</evidence>
<proteinExistence type="predicted"/>
<evidence type="ECO:0000256" key="3">
    <source>
        <dbReference type="PROSITE-ProRule" id="PRU00339"/>
    </source>
</evidence>
<dbReference type="PANTHER" id="PTHR45138:SF9">
    <property type="entry name" value="DIGUANYLATE CYCLASE DGCM-RELATED"/>
    <property type="match status" value="1"/>
</dbReference>
<protein>
    <recommendedName>
        <fullName evidence="1">diguanylate cyclase</fullName>
        <ecNumber evidence="1">2.7.7.65</ecNumber>
    </recommendedName>
</protein>
<evidence type="ECO:0000313" key="8">
    <source>
        <dbReference type="Proteomes" id="UP001202134"/>
    </source>
</evidence>
<dbReference type="Pfam" id="PF13181">
    <property type="entry name" value="TPR_8"/>
    <property type="match status" value="1"/>
</dbReference>
<sequence length="635" mass="71712">MKQNWRVWLCCAIFAFSASGVANSRDLNSRDINSHDINSLDILEESALSVSPQEGIALLDQFGLGNNGLKPEQQAKVWFLYGQLYEKARELDKAIASYDKGVALVKYLPITDVLIDSHLEKSFALYLQSNDPAVYCADRKQALIYARQHNNSELLAKTLTQNAFCYSEPETVYQGIALLDEAMLIIDKSENLNVHRKAMIYNATGSLYRSVGLHQRGYENFEKAYQTWQSINDIEDMFNMQHNMVSQAIKLADWDKARKSIEAQFALANMVDETKDLLFFAHLNAGRIALRTQNYQQAIFHLENAVSLEHTTKEKYFISSNYLYLALAYFKSGDAKKAAEAARTFRLNKRFAANMKAMFLKADAIIALDENKPVIAASKLFEVIDIERKVNQSVIDNKVVSNSLEHNSKIADFENELLANKLAINELNWASVKDKERINELKMSLFIVILVVLASIVLFLLFSRKSLKVRAQTDFLTGLANRGHTFQIGQKIVEKAWKKHQPVAVIIFDIDNFKSINDQYGHHIGDLAIDAAAKRAKSWLKKHDLVGRIGGEEFLIILENTNKEEAFNIADRLRNGIASQSFQFDDETVEFTVSLGVAVLSDSHTALTTLVKQADDALYQAKFSGRNKVYLAECA</sequence>
<dbReference type="Proteomes" id="UP001202134">
    <property type="component" value="Unassembled WGS sequence"/>
</dbReference>
<dbReference type="CDD" id="cd01949">
    <property type="entry name" value="GGDEF"/>
    <property type="match status" value="1"/>
</dbReference>
<evidence type="ECO:0000256" key="4">
    <source>
        <dbReference type="SAM" id="Phobius"/>
    </source>
</evidence>
<keyword evidence="4" id="KW-0472">Membrane</keyword>
<dbReference type="Gene3D" id="3.30.70.270">
    <property type="match status" value="1"/>
</dbReference>
<keyword evidence="4" id="KW-0812">Transmembrane</keyword>
<keyword evidence="5" id="KW-0732">Signal</keyword>
<dbReference type="InterPro" id="IPR019734">
    <property type="entry name" value="TPR_rpt"/>
</dbReference>
<dbReference type="PROSITE" id="PS50005">
    <property type="entry name" value="TPR"/>
    <property type="match status" value="1"/>
</dbReference>
<gene>
    <name evidence="7" type="ORF">L2737_18595</name>
</gene>
<dbReference type="EMBL" id="JAKIKU010000013">
    <property type="protein sequence ID" value="MCL1047312.1"/>
    <property type="molecule type" value="Genomic_DNA"/>
</dbReference>
<dbReference type="PANTHER" id="PTHR45138">
    <property type="entry name" value="REGULATORY COMPONENTS OF SENSORY TRANSDUCTION SYSTEM"/>
    <property type="match status" value="1"/>
</dbReference>
<comment type="catalytic activity">
    <reaction evidence="2">
        <text>2 GTP = 3',3'-c-di-GMP + 2 diphosphate</text>
        <dbReference type="Rhea" id="RHEA:24898"/>
        <dbReference type="ChEBI" id="CHEBI:33019"/>
        <dbReference type="ChEBI" id="CHEBI:37565"/>
        <dbReference type="ChEBI" id="CHEBI:58805"/>
        <dbReference type="EC" id="2.7.7.65"/>
    </reaction>
</comment>
<dbReference type="SMART" id="SM00267">
    <property type="entry name" value="GGDEF"/>
    <property type="match status" value="1"/>
</dbReference>
<dbReference type="GO" id="GO:0052621">
    <property type="term" value="F:diguanylate cyclase activity"/>
    <property type="evidence" value="ECO:0007669"/>
    <property type="project" value="UniProtKB-EC"/>
</dbReference>
<dbReference type="InterPro" id="IPR029787">
    <property type="entry name" value="Nucleotide_cyclase"/>
</dbReference>
<dbReference type="InterPro" id="IPR011990">
    <property type="entry name" value="TPR-like_helical_dom_sf"/>
</dbReference>